<reference evidence="2 3" key="1">
    <citation type="submission" date="2019-06" db="EMBL/GenBank/DDBJ databases">
        <title>Saccharibacillus brassicae sp. nov., an endophytic bacterium isolated from Chinese cabbage seeds (Brassica pekinensis).</title>
        <authorList>
            <person name="Jiang L."/>
            <person name="Lee J."/>
            <person name="Kim S.W."/>
        </authorList>
    </citation>
    <scope>NUCLEOTIDE SEQUENCE [LARGE SCALE GENOMIC DNA]</scope>
    <source>
        <strain evidence="3">KCTC 43072 / ATSA2</strain>
    </source>
</reference>
<organism evidence="2 3">
    <name type="scientific">Saccharibacillus brassicae</name>
    <dbReference type="NCBI Taxonomy" id="2583377"/>
    <lineage>
        <taxon>Bacteria</taxon>
        <taxon>Bacillati</taxon>
        <taxon>Bacillota</taxon>
        <taxon>Bacilli</taxon>
        <taxon>Bacillales</taxon>
        <taxon>Paenibacillaceae</taxon>
        <taxon>Saccharibacillus</taxon>
    </lineage>
</organism>
<dbReference type="Proteomes" id="UP000316968">
    <property type="component" value="Chromosome"/>
</dbReference>
<evidence type="ECO:0000256" key="1">
    <source>
        <dbReference type="SAM" id="Phobius"/>
    </source>
</evidence>
<evidence type="ECO:0000313" key="3">
    <source>
        <dbReference type="Proteomes" id="UP000316968"/>
    </source>
</evidence>
<dbReference type="RefSeq" id="WP_141445881.1">
    <property type="nucleotide sequence ID" value="NZ_CP041217.1"/>
</dbReference>
<feature type="transmembrane region" description="Helical" evidence="1">
    <location>
        <begin position="17"/>
        <end position="36"/>
    </location>
</feature>
<protein>
    <submittedName>
        <fullName evidence="2">DUF1405 domain-containing protein</fullName>
    </submittedName>
</protein>
<keyword evidence="1" id="KW-0472">Membrane</keyword>
<dbReference type="OrthoDB" id="152213at2"/>
<dbReference type="AlphaFoldDB" id="A0A4Y6UPC6"/>
<proteinExistence type="predicted"/>
<feature type="transmembrane region" description="Helical" evidence="1">
    <location>
        <begin position="186"/>
        <end position="205"/>
    </location>
</feature>
<name>A0A4Y6UPC6_SACBS</name>
<dbReference type="PANTHER" id="PTHR40042:SF1">
    <property type="entry name" value="DUF1405 DOMAIN-CONTAINING PROTEIN"/>
    <property type="match status" value="1"/>
</dbReference>
<dbReference type="PANTHER" id="PTHR40042">
    <property type="entry name" value="HYPOTHETICAL MEMBRANE SPANNING PROTEIN"/>
    <property type="match status" value="1"/>
</dbReference>
<dbReference type="Pfam" id="PF07187">
    <property type="entry name" value="DUF1405"/>
    <property type="match status" value="1"/>
</dbReference>
<evidence type="ECO:0000313" key="2">
    <source>
        <dbReference type="EMBL" id="QDH19492.1"/>
    </source>
</evidence>
<keyword evidence="1" id="KW-0812">Transmembrane</keyword>
<dbReference type="KEGG" id="saca:FFV09_00640"/>
<feature type="transmembrane region" description="Helical" evidence="1">
    <location>
        <begin position="48"/>
        <end position="75"/>
    </location>
</feature>
<accession>A0A4Y6UPC6</accession>
<feature type="transmembrane region" description="Helical" evidence="1">
    <location>
        <begin position="146"/>
        <end position="166"/>
    </location>
</feature>
<dbReference type="InterPro" id="IPR009845">
    <property type="entry name" value="DUF1405"/>
</dbReference>
<sequence>MSLSFLWSRALLTDRRILWLLFVSNLIGTVYGYIWYGDQLANVWRTQPAWQIVFVPDSPTGSLFFTLALLGLLFPPASRFMRGVVRLIEALAVVTSVKYGVWAISIIVWDAALGYPIEPLSWMLIASHGVMAVEALLYVRFFGLGALWLIPAALWTFANDTVDYTYGIFPYLSPEHLARLDQVRNFTVALTAVSVLAGWAAITLAGRRWRSKHPSGRRSG</sequence>
<feature type="transmembrane region" description="Helical" evidence="1">
    <location>
        <begin position="87"/>
        <end position="108"/>
    </location>
</feature>
<keyword evidence="3" id="KW-1185">Reference proteome</keyword>
<keyword evidence="1" id="KW-1133">Transmembrane helix</keyword>
<dbReference type="EMBL" id="CP041217">
    <property type="protein sequence ID" value="QDH19492.1"/>
    <property type="molecule type" value="Genomic_DNA"/>
</dbReference>
<gene>
    <name evidence="2" type="ORF">FFV09_00640</name>
</gene>